<dbReference type="AlphaFoldDB" id="A0A0E9U3J8"/>
<organism evidence="1">
    <name type="scientific">Anguilla anguilla</name>
    <name type="common">European freshwater eel</name>
    <name type="synonym">Muraena anguilla</name>
    <dbReference type="NCBI Taxonomy" id="7936"/>
    <lineage>
        <taxon>Eukaryota</taxon>
        <taxon>Metazoa</taxon>
        <taxon>Chordata</taxon>
        <taxon>Craniata</taxon>
        <taxon>Vertebrata</taxon>
        <taxon>Euteleostomi</taxon>
        <taxon>Actinopterygii</taxon>
        <taxon>Neopterygii</taxon>
        <taxon>Teleostei</taxon>
        <taxon>Anguilliformes</taxon>
        <taxon>Anguillidae</taxon>
        <taxon>Anguilla</taxon>
    </lineage>
</organism>
<protein>
    <submittedName>
        <fullName evidence="1">Uncharacterized protein</fullName>
    </submittedName>
</protein>
<dbReference type="EMBL" id="GBXM01048078">
    <property type="protein sequence ID" value="JAH60499.1"/>
    <property type="molecule type" value="Transcribed_RNA"/>
</dbReference>
<reference evidence="1" key="1">
    <citation type="submission" date="2014-11" db="EMBL/GenBank/DDBJ databases">
        <authorList>
            <person name="Amaro Gonzalez C."/>
        </authorList>
    </citation>
    <scope>NUCLEOTIDE SEQUENCE</scope>
</reference>
<name>A0A0E9U3J8_ANGAN</name>
<reference evidence="1" key="2">
    <citation type="journal article" date="2015" name="Fish Shellfish Immunol.">
        <title>Early steps in the European eel (Anguilla anguilla)-Vibrio vulnificus interaction in the gills: Role of the RtxA13 toxin.</title>
        <authorList>
            <person name="Callol A."/>
            <person name="Pajuelo D."/>
            <person name="Ebbesson L."/>
            <person name="Teles M."/>
            <person name="MacKenzie S."/>
            <person name="Amaro C."/>
        </authorList>
    </citation>
    <scope>NUCLEOTIDE SEQUENCE</scope>
</reference>
<evidence type="ECO:0000313" key="1">
    <source>
        <dbReference type="EMBL" id="JAH60499.1"/>
    </source>
</evidence>
<sequence length="33" mass="3634">MLSGMHTEKEVLCVQEPVQRGNVQADKSAVLHV</sequence>
<proteinExistence type="predicted"/>
<accession>A0A0E9U3J8</accession>